<dbReference type="PANTHER" id="PTHR38602">
    <property type="entry name" value="INNER MEMBRANE PROTEIN-RELATED"/>
    <property type="match status" value="1"/>
</dbReference>
<keyword evidence="1" id="KW-1133">Transmembrane helix</keyword>
<keyword evidence="1" id="KW-0472">Membrane</keyword>
<proteinExistence type="predicted"/>
<dbReference type="AlphaFoldDB" id="A0A2I0CMW7"/>
<evidence type="ECO:0000313" key="2">
    <source>
        <dbReference type="EMBL" id="PKF70495.1"/>
    </source>
</evidence>
<dbReference type="Proteomes" id="UP000242861">
    <property type="component" value="Unassembled WGS sequence"/>
</dbReference>
<comment type="caution">
    <text evidence="2">The sequence shown here is derived from an EMBL/GenBank/DDBJ whole genome shotgun (WGS) entry which is preliminary data.</text>
</comment>
<feature type="transmembrane region" description="Helical" evidence="1">
    <location>
        <begin position="44"/>
        <end position="60"/>
    </location>
</feature>
<gene>
    <name evidence="2" type="ORF">CW360_13440</name>
</gene>
<name>A0A2I0CMW7_9PSED</name>
<dbReference type="PANTHER" id="PTHR38602:SF1">
    <property type="entry name" value="INNER MEMBRANE PROTEIN"/>
    <property type="match status" value="1"/>
</dbReference>
<accession>A0A2I0CMW7</accession>
<evidence type="ECO:0000256" key="1">
    <source>
        <dbReference type="SAM" id="Phobius"/>
    </source>
</evidence>
<keyword evidence="1" id="KW-0812">Transmembrane</keyword>
<reference evidence="3" key="1">
    <citation type="submission" date="2017-12" db="EMBL/GenBank/DDBJ databases">
        <authorList>
            <person name="Yu X.-Y."/>
        </authorList>
    </citation>
    <scope>NUCLEOTIDE SEQUENCE [LARGE SCALE GENOMIC DNA]</scope>
    <source>
        <strain evidence="3">ZYSR67-Z</strain>
    </source>
</reference>
<feature type="transmembrane region" description="Helical" evidence="1">
    <location>
        <begin position="6"/>
        <end position="23"/>
    </location>
</feature>
<dbReference type="Pfam" id="PF09838">
    <property type="entry name" value="DUF2065"/>
    <property type="match status" value="1"/>
</dbReference>
<organism evidence="2 3">
    <name type="scientific">Pseudomonas fluvialis</name>
    <dbReference type="NCBI Taxonomy" id="1793966"/>
    <lineage>
        <taxon>Bacteria</taxon>
        <taxon>Pseudomonadati</taxon>
        <taxon>Pseudomonadota</taxon>
        <taxon>Gammaproteobacteria</taxon>
        <taxon>Pseudomonadales</taxon>
        <taxon>Pseudomonadaceae</taxon>
        <taxon>Pseudomonas</taxon>
    </lineage>
</organism>
<dbReference type="RefSeq" id="WP_101194189.1">
    <property type="nucleotide sequence ID" value="NZ_JAYRKZ010000001.1"/>
</dbReference>
<dbReference type="EMBL" id="PIYS01000027">
    <property type="protein sequence ID" value="PKF70495.1"/>
    <property type="molecule type" value="Genomic_DNA"/>
</dbReference>
<dbReference type="InterPro" id="IPR019201">
    <property type="entry name" value="DUF2065"/>
</dbReference>
<protein>
    <submittedName>
        <fullName evidence="2">DUF2065 domain-containing protein</fullName>
    </submittedName>
</protein>
<evidence type="ECO:0000313" key="3">
    <source>
        <dbReference type="Proteomes" id="UP000242861"/>
    </source>
</evidence>
<sequence length="61" mass="6906">MWQELGIALSLLLVLEGILPFLYPGRWRAAMLALAELSERQLRLIGLASMLLGTALLYWLH</sequence>